<organism evidence="1 2">
    <name type="scientific">Ilex paraguariensis</name>
    <name type="common">yerba mate</name>
    <dbReference type="NCBI Taxonomy" id="185542"/>
    <lineage>
        <taxon>Eukaryota</taxon>
        <taxon>Viridiplantae</taxon>
        <taxon>Streptophyta</taxon>
        <taxon>Embryophyta</taxon>
        <taxon>Tracheophyta</taxon>
        <taxon>Spermatophyta</taxon>
        <taxon>Magnoliopsida</taxon>
        <taxon>eudicotyledons</taxon>
        <taxon>Gunneridae</taxon>
        <taxon>Pentapetalae</taxon>
        <taxon>asterids</taxon>
        <taxon>campanulids</taxon>
        <taxon>Aquifoliales</taxon>
        <taxon>Aquifoliaceae</taxon>
        <taxon>Ilex</taxon>
    </lineage>
</organism>
<dbReference type="Proteomes" id="UP001642360">
    <property type="component" value="Unassembled WGS sequence"/>
</dbReference>
<dbReference type="AlphaFoldDB" id="A0ABC8TQV3"/>
<evidence type="ECO:0000313" key="1">
    <source>
        <dbReference type="EMBL" id="CAK9171846.1"/>
    </source>
</evidence>
<sequence length="358" mass="39968">MREQALQRVTWFARVWKDRALGSGNRYVDGVRFTKYAVLGDDVVIADSSVAKVYEANLHRLNVSISYQKSLISDSGGAEFAKRFRVKGLTKDLSPVSARSLCNFFHPYGLVAIGHKYKCARFSTLCRVGGMGYRQRSRLETRRSARAERLFVMWNKALFGHGCLELWLGRGLPLSPYLRGVIIQLLRKEMKPQDSKSRRTFFLLLGSKTSLSGQCFVHGCGNGCVIVIGTMVLDPWVSIEAFFDAPVVNVKWKADRKSVELVRFGLLWKIFDLVGQLGVSFRCPILEDSSGSERSGPWLLGGVDGTSFLVSPVGLFQPKAGKGVVVCGIVKDPSKPDPAYITVRYKTKRLADDRERSD</sequence>
<name>A0ABC8TQV3_9AQUA</name>
<gene>
    <name evidence="1" type="ORF">ILEXP_LOCUS41453</name>
</gene>
<dbReference type="PANTHER" id="PTHR34456">
    <property type="entry name" value="MITOVIRUS RNA-DEPENDENT RNA POLYMERASE"/>
    <property type="match status" value="1"/>
</dbReference>
<accession>A0ABC8TQV3</accession>
<dbReference type="EMBL" id="CAUOFW020005851">
    <property type="protein sequence ID" value="CAK9171846.1"/>
    <property type="molecule type" value="Genomic_DNA"/>
</dbReference>
<protein>
    <submittedName>
        <fullName evidence="1">Uncharacterized protein</fullName>
    </submittedName>
</protein>
<evidence type="ECO:0000313" key="2">
    <source>
        <dbReference type="Proteomes" id="UP001642360"/>
    </source>
</evidence>
<keyword evidence="2" id="KW-1185">Reference proteome</keyword>
<comment type="caution">
    <text evidence="1">The sequence shown here is derived from an EMBL/GenBank/DDBJ whole genome shotgun (WGS) entry which is preliminary data.</text>
</comment>
<dbReference type="PANTHER" id="PTHR34456:SF13">
    <property type="entry name" value="REVERSE TRANSCRIPTASE DOMAIN-CONTAINING PROTEIN"/>
    <property type="match status" value="1"/>
</dbReference>
<reference evidence="1 2" key="1">
    <citation type="submission" date="2024-02" db="EMBL/GenBank/DDBJ databases">
        <authorList>
            <person name="Vignale AGUSTIN F."/>
            <person name="Sosa J E."/>
            <person name="Modenutti C."/>
        </authorList>
    </citation>
    <scope>NUCLEOTIDE SEQUENCE [LARGE SCALE GENOMIC DNA]</scope>
</reference>
<proteinExistence type="predicted"/>
<dbReference type="Pfam" id="PF05919">
    <property type="entry name" value="Mitovir_RNA_pol"/>
    <property type="match status" value="1"/>
</dbReference>
<dbReference type="InterPro" id="IPR008686">
    <property type="entry name" value="RNA_pol_mitovir"/>
</dbReference>